<gene>
    <name evidence="1" type="ORF">IQ10_01566</name>
</gene>
<protein>
    <recommendedName>
        <fullName evidence="3">Cof subfamily protein (Haloacid dehalogenase superfamily)/HAD superfamily hydrolase (TIGR01484 family)</fullName>
    </recommendedName>
</protein>
<dbReference type="NCBIfam" id="TIGR01484">
    <property type="entry name" value="HAD-SF-IIB"/>
    <property type="match status" value="1"/>
</dbReference>
<dbReference type="Gene3D" id="3.30.1240.10">
    <property type="match status" value="1"/>
</dbReference>
<evidence type="ECO:0008006" key="3">
    <source>
        <dbReference type="Google" id="ProtNLM"/>
    </source>
</evidence>
<dbReference type="InterPro" id="IPR000150">
    <property type="entry name" value="Cof"/>
</dbReference>
<dbReference type="GO" id="GO:0016791">
    <property type="term" value="F:phosphatase activity"/>
    <property type="evidence" value="ECO:0007669"/>
    <property type="project" value="TreeGrafter"/>
</dbReference>
<organism evidence="1 2">
    <name type="scientific">Halalkalibacter nanhaiisediminis</name>
    <dbReference type="NCBI Taxonomy" id="688079"/>
    <lineage>
        <taxon>Bacteria</taxon>
        <taxon>Bacillati</taxon>
        <taxon>Bacillota</taxon>
        <taxon>Bacilli</taxon>
        <taxon>Bacillales</taxon>
        <taxon>Bacillaceae</taxon>
        <taxon>Halalkalibacter</taxon>
    </lineage>
</organism>
<dbReference type="PROSITE" id="PS01228">
    <property type="entry name" value="COF_1"/>
    <property type="match status" value="1"/>
</dbReference>
<keyword evidence="2" id="KW-1185">Reference proteome</keyword>
<evidence type="ECO:0000313" key="2">
    <source>
        <dbReference type="Proteomes" id="UP000315711"/>
    </source>
</evidence>
<dbReference type="SUPFAM" id="SSF56784">
    <property type="entry name" value="HAD-like"/>
    <property type="match status" value="1"/>
</dbReference>
<dbReference type="SFLD" id="SFLDG01144">
    <property type="entry name" value="C2.B.4:_PGP_Like"/>
    <property type="match status" value="1"/>
</dbReference>
<dbReference type="InterPro" id="IPR036412">
    <property type="entry name" value="HAD-like_sf"/>
</dbReference>
<dbReference type="RefSeq" id="WP_144449911.1">
    <property type="nucleotide sequence ID" value="NZ_VLKZ01000004.1"/>
</dbReference>
<dbReference type="GO" id="GO:0005829">
    <property type="term" value="C:cytosol"/>
    <property type="evidence" value="ECO:0007669"/>
    <property type="project" value="TreeGrafter"/>
</dbReference>
<dbReference type="SFLD" id="SFLDS00003">
    <property type="entry name" value="Haloacid_Dehalogenase"/>
    <property type="match status" value="1"/>
</dbReference>
<dbReference type="Proteomes" id="UP000315711">
    <property type="component" value="Unassembled WGS sequence"/>
</dbReference>
<dbReference type="PANTHER" id="PTHR10000">
    <property type="entry name" value="PHOSPHOSERINE PHOSPHATASE"/>
    <property type="match status" value="1"/>
</dbReference>
<dbReference type="Pfam" id="PF08282">
    <property type="entry name" value="Hydrolase_3"/>
    <property type="match status" value="1"/>
</dbReference>
<dbReference type="GO" id="GO:0000287">
    <property type="term" value="F:magnesium ion binding"/>
    <property type="evidence" value="ECO:0007669"/>
    <property type="project" value="TreeGrafter"/>
</dbReference>
<dbReference type="SFLD" id="SFLDG01140">
    <property type="entry name" value="C2.B:_Phosphomannomutase_and_P"/>
    <property type="match status" value="1"/>
</dbReference>
<dbReference type="PANTHER" id="PTHR10000:SF25">
    <property type="entry name" value="PHOSPHATASE YKRA-RELATED"/>
    <property type="match status" value="1"/>
</dbReference>
<dbReference type="CDD" id="cd07517">
    <property type="entry name" value="HAD_HPP"/>
    <property type="match status" value="1"/>
</dbReference>
<evidence type="ECO:0000313" key="1">
    <source>
        <dbReference type="EMBL" id="TWI56876.1"/>
    </source>
</evidence>
<reference evidence="1 2" key="1">
    <citation type="journal article" date="2015" name="Stand. Genomic Sci.">
        <title>Genomic Encyclopedia of Bacterial and Archaeal Type Strains, Phase III: the genomes of soil and plant-associated and newly described type strains.</title>
        <authorList>
            <person name="Whitman W.B."/>
            <person name="Woyke T."/>
            <person name="Klenk H.P."/>
            <person name="Zhou Y."/>
            <person name="Lilburn T.G."/>
            <person name="Beck B.J."/>
            <person name="De Vos P."/>
            <person name="Vandamme P."/>
            <person name="Eisen J.A."/>
            <person name="Garrity G."/>
            <person name="Hugenholtz P."/>
            <person name="Kyrpides N.C."/>
        </authorList>
    </citation>
    <scope>NUCLEOTIDE SEQUENCE [LARGE SCALE GENOMIC DNA]</scope>
    <source>
        <strain evidence="1 2">CGMCC 1.10116</strain>
    </source>
</reference>
<dbReference type="EMBL" id="VLKZ01000004">
    <property type="protein sequence ID" value="TWI56876.1"/>
    <property type="molecule type" value="Genomic_DNA"/>
</dbReference>
<sequence>MSRKLIFFDIDGTLYNEDKELPQSTLKAIKQLREKGHYVAIATGRAPFLFTDLREELEIDTYVSFNGSYVVADNHVIYKRTLDLESLKRLIQFSESKEHPLVFMDHEGMRSNIEYHPHIEESIGSLKLVHPEHDPNYFQNREIYQSLIFCTEEEEREYVDAFSSFDFVRWHPFSADVLPVNGSKARGIEAVINHLGFAEEDVYAFGDGLNDIEMLQFVQNSVAMGNASDTVKSAAKHVTKDVGEDGIEYGLKLVGLL</sequence>
<comment type="caution">
    <text evidence="1">The sequence shown here is derived from an EMBL/GenBank/DDBJ whole genome shotgun (WGS) entry which is preliminary data.</text>
</comment>
<accession>A0A562QLE5</accession>
<dbReference type="NCBIfam" id="TIGR00099">
    <property type="entry name" value="Cof-subfamily"/>
    <property type="match status" value="1"/>
</dbReference>
<name>A0A562QLE5_9BACI</name>
<dbReference type="Gene3D" id="3.40.50.1000">
    <property type="entry name" value="HAD superfamily/HAD-like"/>
    <property type="match status" value="1"/>
</dbReference>
<dbReference type="AlphaFoldDB" id="A0A562QLE5"/>
<dbReference type="OrthoDB" id="9810101at2"/>
<dbReference type="InterPro" id="IPR006379">
    <property type="entry name" value="HAD-SF_hydro_IIB"/>
</dbReference>
<dbReference type="InterPro" id="IPR023214">
    <property type="entry name" value="HAD_sf"/>
</dbReference>
<dbReference type="PROSITE" id="PS01229">
    <property type="entry name" value="COF_2"/>
    <property type="match status" value="1"/>
</dbReference>
<proteinExistence type="predicted"/>